<dbReference type="EMBL" id="SMLW01000447">
    <property type="protein sequence ID" value="MTI24733.1"/>
    <property type="molecule type" value="Genomic_DNA"/>
</dbReference>
<proteinExistence type="predicted"/>
<protein>
    <submittedName>
        <fullName evidence="3">Tetratricopeptide repeat protein</fullName>
    </submittedName>
</protein>
<dbReference type="Proteomes" id="UP000798808">
    <property type="component" value="Unassembled WGS sequence"/>
</dbReference>
<evidence type="ECO:0000256" key="1">
    <source>
        <dbReference type="PROSITE-ProRule" id="PRU00339"/>
    </source>
</evidence>
<evidence type="ECO:0000256" key="2">
    <source>
        <dbReference type="SAM" id="Phobius"/>
    </source>
</evidence>
<dbReference type="PROSITE" id="PS50005">
    <property type="entry name" value="TPR"/>
    <property type="match status" value="1"/>
</dbReference>
<dbReference type="SUPFAM" id="SSF48452">
    <property type="entry name" value="TPR-like"/>
    <property type="match status" value="1"/>
</dbReference>
<keyword evidence="4" id="KW-1185">Reference proteome</keyword>
<keyword evidence="2" id="KW-0812">Transmembrane</keyword>
<dbReference type="InterPro" id="IPR011990">
    <property type="entry name" value="TPR-like_helical_dom_sf"/>
</dbReference>
<dbReference type="RefSeq" id="WP_155170774.1">
    <property type="nucleotide sequence ID" value="NZ_BAAAFL010000010.1"/>
</dbReference>
<dbReference type="Pfam" id="PF13432">
    <property type="entry name" value="TPR_16"/>
    <property type="match status" value="1"/>
</dbReference>
<dbReference type="InterPro" id="IPR019734">
    <property type="entry name" value="TPR_rpt"/>
</dbReference>
<accession>A0ABW9RL37</accession>
<feature type="repeat" description="TPR" evidence="1">
    <location>
        <begin position="147"/>
        <end position="180"/>
    </location>
</feature>
<dbReference type="PROSITE" id="PS50293">
    <property type="entry name" value="TPR_REGION"/>
    <property type="match status" value="1"/>
</dbReference>
<evidence type="ECO:0000313" key="4">
    <source>
        <dbReference type="Proteomes" id="UP000798808"/>
    </source>
</evidence>
<reference evidence="3 4" key="1">
    <citation type="submission" date="2019-02" db="EMBL/GenBank/DDBJ databases">
        <authorList>
            <person name="Goldberg S.R."/>
            <person name="Haltli B.A."/>
            <person name="Correa H."/>
            <person name="Russell K.G."/>
        </authorList>
    </citation>
    <scope>NUCLEOTIDE SEQUENCE [LARGE SCALE GENOMIC DNA]</scope>
    <source>
        <strain evidence="3 4">JCM 16186</strain>
    </source>
</reference>
<gene>
    <name evidence="3" type="ORF">E1163_07255</name>
</gene>
<dbReference type="Gene3D" id="1.25.40.10">
    <property type="entry name" value="Tetratricopeptide repeat domain"/>
    <property type="match status" value="2"/>
</dbReference>
<keyword evidence="2" id="KW-0472">Membrane</keyword>
<name>A0ABW9RL37_9BACT</name>
<dbReference type="Pfam" id="PF13174">
    <property type="entry name" value="TPR_6"/>
    <property type="match status" value="1"/>
</dbReference>
<organism evidence="3 4">
    <name type="scientific">Fulvivirga kasyanovii</name>
    <dbReference type="NCBI Taxonomy" id="396812"/>
    <lineage>
        <taxon>Bacteria</taxon>
        <taxon>Pseudomonadati</taxon>
        <taxon>Bacteroidota</taxon>
        <taxon>Cytophagia</taxon>
        <taxon>Cytophagales</taxon>
        <taxon>Fulvivirgaceae</taxon>
        <taxon>Fulvivirga</taxon>
    </lineage>
</organism>
<feature type="transmembrane region" description="Helical" evidence="2">
    <location>
        <begin position="39"/>
        <end position="61"/>
    </location>
</feature>
<sequence>MAVKNKKTTEQHNTDILENPEALAGQISKTEEFVTKNKGLVFGVGAVLALIVAGFFGYQYYKNSQNTKAQNEMFQAVHYFESDSLDLALNGDGNNLGFLDIIEEYGVSDAANLANFYAGAAYLKKGNYESAIEYLENFSADDLLVQARAFSLIGDAHMEKGDYEKAASFYKKAAGYEPNKQFSPRYLLKAALAYEKNNNNEAAIEAYDTIINKYWDSNEVQTAKKYRARLTGSAS</sequence>
<dbReference type="SMART" id="SM00028">
    <property type="entry name" value="TPR"/>
    <property type="match status" value="2"/>
</dbReference>
<comment type="caution">
    <text evidence="3">The sequence shown here is derived from an EMBL/GenBank/DDBJ whole genome shotgun (WGS) entry which is preliminary data.</text>
</comment>
<keyword evidence="2" id="KW-1133">Transmembrane helix</keyword>
<evidence type="ECO:0000313" key="3">
    <source>
        <dbReference type="EMBL" id="MTI24733.1"/>
    </source>
</evidence>
<keyword evidence="1" id="KW-0802">TPR repeat</keyword>